<proteinExistence type="predicted"/>
<accession>A0A516KPD5</accession>
<dbReference type="GeneID" id="80005421"/>
<evidence type="ECO:0000313" key="1">
    <source>
        <dbReference type="EMBL" id="QDP43542.1"/>
    </source>
</evidence>
<gene>
    <name evidence="1" type="primary">4</name>
    <name evidence="1" type="ORF">SEA_TYRUMBRA_4</name>
</gene>
<dbReference type="Proteomes" id="UP000317493">
    <property type="component" value="Segment"/>
</dbReference>
<dbReference type="RefSeq" id="YP_010751749.1">
    <property type="nucleotide sequence ID" value="NC_073373.1"/>
</dbReference>
<protein>
    <submittedName>
        <fullName evidence="1">Uncharacterized protein</fullName>
    </submittedName>
</protein>
<keyword evidence="2" id="KW-1185">Reference proteome</keyword>
<dbReference type="KEGG" id="vg:80005421"/>
<reference evidence="1 2" key="1">
    <citation type="submission" date="2019-07" db="EMBL/GenBank/DDBJ databases">
        <authorList>
            <person name="Fields K.L."/>
            <person name="Fields S.B."/>
            <person name="Nelson N.D."/>
            <person name="Robertson C."/>
            <person name="Bonilla J.A."/>
            <person name="Klyczek K."/>
            <person name="Garlena R.A."/>
            <person name="Russell D.A."/>
            <person name="Pope W.H."/>
            <person name="Jacobs-Sera D."/>
            <person name="Hatfull G.F."/>
        </authorList>
    </citation>
    <scope>NUCLEOTIDE SEQUENCE [LARGE SCALE GENOMIC DNA]</scope>
</reference>
<evidence type="ECO:0000313" key="2">
    <source>
        <dbReference type="Proteomes" id="UP000317493"/>
    </source>
</evidence>
<sequence>MTGNRYHEPWSTELASDYSLPIEEVDAAIDNALDTAAMQDGWNGIPELTDRIWNRIGSDVENDLIQRSRDLIEDMAVNA</sequence>
<dbReference type="EMBL" id="MN175603">
    <property type="protein sequence ID" value="QDP43542.1"/>
    <property type="molecule type" value="Genomic_DNA"/>
</dbReference>
<organism evidence="1 2">
    <name type="scientific">Microbacterium phage Tyrumbra</name>
    <dbReference type="NCBI Taxonomy" id="2596974"/>
    <lineage>
        <taxon>Viruses</taxon>
        <taxon>Duplodnaviria</taxon>
        <taxon>Heunggongvirae</taxon>
        <taxon>Uroviricota</taxon>
        <taxon>Caudoviricetes</taxon>
        <taxon>Hodgkinviridae</taxon>
        <taxon>Metamorphoovirus</taxon>
        <taxon>Metamorphoovirus tyrumba</taxon>
    </lineage>
</organism>
<name>A0A516KPD5_9CAUD</name>